<keyword evidence="8" id="KW-0963">Cytoplasm</keyword>
<comment type="subcellular location">
    <subcellularLocation>
        <location evidence="8">Cytoplasm</location>
    </subcellularLocation>
</comment>
<dbReference type="PROSITE" id="PS50889">
    <property type="entry name" value="S4"/>
    <property type="match status" value="1"/>
</dbReference>
<evidence type="ECO:0000256" key="2">
    <source>
        <dbReference type="ARBA" id="ARBA00022741"/>
    </source>
</evidence>
<feature type="short sequence motif" description="'HIGH' region" evidence="8">
    <location>
        <begin position="41"/>
        <end position="50"/>
    </location>
</feature>
<dbReference type="RefSeq" id="WP_425346831.1">
    <property type="nucleotide sequence ID" value="NZ_JBGUBD010000013.1"/>
</dbReference>
<gene>
    <name evidence="8 11" type="primary">tyrS</name>
    <name evidence="11" type="ORF">ACERK3_16600</name>
</gene>
<keyword evidence="4 9" id="KW-0694">RNA-binding</keyword>
<evidence type="ECO:0000256" key="1">
    <source>
        <dbReference type="ARBA" id="ARBA00022598"/>
    </source>
</evidence>
<comment type="function">
    <text evidence="8">Catalyzes the attachment of tyrosine to tRNA(Tyr) in a two-step reaction: tyrosine is first activated by ATP to form Tyr-AMP and then transferred to the acceptor end of tRNA(Tyr).</text>
</comment>
<keyword evidence="6 8" id="KW-0030">Aminoacyl-tRNA synthetase</keyword>
<keyword evidence="1 8" id="KW-0436">Ligase</keyword>
<organism evidence="11 12">
    <name type="scientific">Natronomicrosphaera hydrolytica</name>
    <dbReference type="NCBI Taxonomy" id="3242702"/>
    <lineage>
        <taxon>Bacteria</taxon>
        <taxon>Pseudomonadati</taxon>
        <taxon>Planctomycetota</taxon>
        <taxon>Phycisphaerae</taxon>
        <taxon>Phycisphaerales</taxon>
        <taxon>Phycisphaeraceae</taxon>
        <taxon>Natronomicrosphaera</taxon>
    </lineage>
</organism>
<dbReference type="HAMAP" id="MF_02006">
    <property type="entry name" value="Tyr_tRNA_synth_type1"/>
    <property type="match status" value="1"/>
</dbReference>
<dbReference type="PROSITE" id="PS00178">
    <property type="entry name" value="AA_TRNA_LIGASE_I"/>
    <property type="match status" value="1"/>
</dbReference>
<feature type="short sequence motif" description="'KMSKS' region" evidence="8">
    <location>
        <begin position="233"/>
        <end position="237"/>
    </location>
</feature>
<keyword evidence="5 8" id="KW-0648">Protein biosynthesis</keyword>
<feature type="binding site" evidence="8">
    <location>
        <position position="177"/>
    </location>
    <ligand>
        <name>L-tyrosine</name>
        <dbReference type="ChEBI" id="CHEBI:58315"/>
    </ligand>
</feature>
<dbReference type="NCBIfam" id="TIGR00234">
    <property type="entry name" value="tyrS"/>
    <property type="match status" value="1"/>
</dbReference>
<comment type="similarity">
    <text evidence="8">Belongs to the class-I aminoacyl-tRNA synthetase family. TyrS type 1 subfamily.</text>
</comment>
<dbReference type="CDD" id="cd00805">
    <property type="entry name" value="TyrRS_core"/>
    <property type="match status" value="1"/>
</dbReference>
<comment type="caution">
    <text evidence="11">The sequence shown here is derived from an EMBL/GenBank/DDBJ whole genome shotgun (WGS) entry which is preliminary data.</text>
</comment>
<accession>A0ABV4U9Y0</accession>
<dbReference type="InterPro" id="IPR024088">
    <property type="entry name" value="Tyr-tRNA-ligase_bac-type"/>
</dbReference>
<dbReference type="Gene3D" id="3.40.50.620">
    <property type="entry name" value="HUPs"/>
    <property type="match status" value="1"/>
</dbReference>
<keyword evidence="2 8" id="KW-0547">Nucleotide-binding</keyword>
<keyword evidence="12" id="KW-1185">Reference proteome</keyword>
<dbReference type="Proteomes" id="UP001575105">
    <property type="component" value="Unassembled WGS sequence"/>
</dbReference>
<comment type="subunit">
    <text evidence="8">Homodimer.</text>
</comment>
<dbReference type="Gene3D" id="3.10.290.10">
    <property type="entry name" value="RNA-binding S4 domain"/>
    <property type="match status" value="1"/>
</dbReference>
<evidence type="ECO:0000256" key="3">
    <source>
        <dbReference type="ARBA" id="ARBA00022840"/>
    </source>
</evidence>
<dbReference type="InterPro" id="IPR002307">
    <property type="entry name" value="Tyr-tRNA-ligase"/>
</dbReference>
<feature type="binding site" evidence="8">
    <location>
        <position position="173"/>
    </location>
    <ligand>
        <name>L-tyrosine</name>
        <dbReference type="ChEBI" id="CHEBI:58315"/>
    </ligand>
</feature>
<evidence type="ECO:0000256" key="6">
    <source>
        <dbReference type="ARBA" id="ARBA00023146"/>
    </source>
</evidence>
<proteinExistence type="inferred from homology"/>
<evidence type="ECO:0000259" key="10">
    <source>
        <dbReference type="Pfam" id="PF22421"/>
    </source>
</evidence>
<dbReference type="SUPFAM" id="SSF52374">
    <property type="entry name" value="Nucleotidylyl transferase"/>
    <property type="match status" value="1"/>
</dbReference>
<dbReference type="Gene3D" id="1.10.240.10">
    <property type="entry name" value="Tyrosyl-Transfer RNA Synthetase"/>
    <property type="match status" value="1"/>
</dbReference>
<feature type="domain" description="Tyrosine--tRNA ligase SYY-like C-terminal" evidence="10">
    <location>
        <begin position="339"/>
        <end position="410"/>
    </location>
</feature>
<dbReference type="Pfam" id="PF00579">
    <property type="entry name" value="tRNA-synt_1b"/>
    <property type="match status" value="1"/>
</dbReference>
<dbReference type="SUPFAM" id="SSF55174">
    <property type="entry name" value="Alpha-L RNA-binding motif"/>
    <property type="match status" value="1"/>
</dbReference>
<sequence>MTITANLYDVLAERGMLAQSTDENIRQRLQSPQVAYNGFDPTADSLHVGHLLPVMGLAHLQRCGHKPIVVIGGATAMVGDPSGKTEARQMLTREQIEANGQAIGAQIGRLLSFDDSPTGAVMVNNADWLAGKGWIEMLREIGAHFSVNRMLSMESVKGRLESGGGITYLEFSYMIMQAYDFLHLHREHGCTLQFGGQDQWGNIVMGIELGRRLAGAELAGLTLPLVTRADGGKFGKTEAGTVWLDPKRTSPYEFYQFFRNTTDADVGKYLGFFTFLPTDEVRELASREGVELNASKEVLAYEATKLIHGEAEAAKARDDARKAFGEAKDVTGDAIPHAELPASELSEGVGLLALMVRAGLAKSNGEARRLVQGGGVRLHDEKVADAMRTVTAEDVQDGYVLMRVGKKRLFRFDVKG</sequence>
<evidence type="ECO:0000256" key="8">
    <source>
        <dbReference type="HAMAP-Rule" id="MF_02006"/>
    </source>
</evidence>
<protein>
    <recommendedName>
        <fullName evidence="8">Tyrosine--tRNA ligase</fullName>
        <ecNumber evidence="8">6.1.1.1</ecNumber>
    </recommendedName>
    <alternativeName>
        <fullName evidence="8">Tyrosyl-tRNA synthetase</fullName>
        <shortName evidence="8">TyrRS</shortName>
    </alternativeName>
</protein>
<comment type="catalytic activity">
    <reaction evidence="7 8">
        <text>tRNA(Tyr) + L-tyrosine + ATP = L-tyrosyl-tRNA(Tyr) + AMP + diphosphate + H(+)</text>
        <dbReference type="Rhea" id="RHEA:10220"/>
        <dbReference type="Rhea" id="RHEA-COMP:9706"/>
        <dbReference type="Rhea" id="RHEA-COMP:9707"/>
        <dbReference type="ChEBI" id="CHEBI:15378"/>
        <dbReference type="ChEBI" id="CHEBI:30616"/>
        <dbReference type="ChEBI" id="CHEBI:33019"/>
        <dbReference type="ChEBI" id="CHEBI:58315"/>
        <dbReference type="ChEBI" id="CHEBI:78442"/>
        <dbReference type="ChEBI" id="CHEBI:78536"/>
        <dbReference type="ChEBI" id="CHEBI:456215"/>
        <dbReference type="EC" id="6.1.1.1"/>
    </reaction>
</comment>
<evidence type="ECO:0000313" key="12">
    <source>
        <dbReference type="Proteomes" id="UP001575105"/>
    </source>
</evidence>
<dbReference type="EMBL" id="JBGUBD010000013">
    <property type="protein sequence ID" value="MFA9479905.1"/>
    <property type="molecule type" value="Genomic_DNA"/>
</dbReference>
<name>A0ABV4U9Y0_9BACT</name>
<dbReference type="InterPro" id="IPR014729">
    <property type="entry name" value="Rossmann-like_a/b/a_fold"/>
</dbReference>
<dbReference type="PANTHER" id="PTHR11766">
    <property type="entry name" value="TYROSYL-TRNA SYNTHETASE"/>
    <property type="match status" value="1"/>
</dbReference>
<dbReference type="GO" id="GO:0004831">
    <property type="term" value="F:tyrosine-tRNA ligase activity"/>
    <property type="evidence" value="ECO:0007669"/>
    <property type="project" value="UniProtKB-EC"/>
</dbReference>
<dbReference type="InterPro" id="IPR002305">
    <property type="entry name" value="aa-tRNA-synth_Ic"/>
</dbReference>
<evidence type="ECO:0000256" key="7">
    <source>
        <dbReference type="ARBA" id="ARBA00048248"/>
    </source>
</evidence>
<dbReference type="Pfam" id="PF22421">
    <property type="entry name" value="SYY_C-terminal"/>
    <property type="match status" value="1"/>
</dbReference>
<dbReference type="InterPro" id="IPR036986">
    <property type="entry name" value="S4_RNA-bd_sf"/>
</dbReference>
<reference evidence="11 12" key="1">
    <citation type="submission" date="2024-08" db="EMBL/GenBank/DDBJ databases">
        <title>Whole-genome sequencing of halo(alkali)philic microorganisms from hypersaline lakes.</title>
        <authorList>
            <person name="Sorokin D.Y."/>
            <person name="Merkel A.Y."/>
            <person name="Messina E."/>
            <person name="Yakimov M."/>
        </authorList>
    </citation>
    <scope>NUCLEOTIDE SEQUENCE [LARGE SCALE GENOMIC DNA]</scope>
    <source>
        <strain evidence="11 12">AB-hyl4</strain>
    </source>
</reference>
<feature type="binding site" evidence="8">
    <location>
        <position position="236"/>
    </location>
    <ligand>
        <name>ATP</name>
        <dbReference type="ChEBI" id="CHEBI:30616"/>
    </ligand>
</feature>
<feature type="binding site" evidence="8">
    <location>
        <position position="36"/>
    </location>
    <ligand>
        <name>L-tyrosine</name>
        <dbReference type="ChEBI" id="CHEBI:58315"/>
    </ligand>
</feature>
<dbReference type="InterPro" id="IPR054608">
    <property type="entry name" value="SYY-like_C"/>
</dbReference>
<dbReference type="InterPro" id="IPR024107">
    <property type="entry name" value="Tyr-tRNA-ligase_bac_1"/>
</dbReference>
<dbReference type="PANTHER" id="PTHR11766:SF0">
    <property type="entry name" value="TYROSINE--TRNA LIGASE, MITOCHONDRIAL"/>
    <property type="match status" value="1"/>
</dbReference>
<evidence type="ECO:0000313" key="11">
    <source>
        <dbReference type="EMBL" id="MFA9479905.1"/>
    </source>
</evidence>
<evidence type="ECO:0000256" key="9">
    <source>
        <dbReference type="PROSITE-ProRule" id="PRU00182"/>
    </source>
</evidence>
<evidence type="ECO:0000256" key="4">
    <source>
        <dbReference type="ARBA" id="ARBA00022884"/>
    </source>
</evidence>
<evidence type="ECO:0000256" key="5">
    <source>
        <dbReference type="ARBA" id="ARBA00022917"/>
    </source>
</evidence>
<dbReference type="PRINTS" id="PR01040">
    <property type="entry name" value="TRNASYNTHTYR"/>
</dbReference>
<dbReference type="InterPro" id="IPR001412">
    <property type="entry name" value="aa-tRNA-synth_I_CS"/>
</dbReference>
<keyword evidence="3 8" id="KW-0067">ATP-binding</keyword>
<dbReference type="EC" id="6.1.1.1" evidence="8"/>
<dbReference type="CDD" id="cd00165">
    <property type="entry name" value="S4"/>
    <property type="match status" value="1"/>
</dbReference>